<accession>A0AAX3M1C2</accession>
<dbReference type="RefSeq" id="WP_273614113.1">
    <property type="nucleotide sequence ID" value="NZ_CP117416.1"/>
</dbReference>
<organism evidence="1 2">
    <name type="scientific">Paenibacillus kyungheensis</name>
    <dbReference type="NCBI Taxonomy" id="1452732"/>
    <lineage>
        <taxon>Bacteria</taxon>
        <taxon>Bacillati</taxon>
        <taxon>Bacillota</taxon>
        <taxon>Bacilli</taxon>
        <taxon>Bacillales</taxon>
        <taxon>Paenibacillaceae</taxon>
        <taxon>Paenibacillus</taxon>
    </lineage>
</organism>
<sequence>MPDGYIPLCSRVIGDFYIAFEPHSHSLNIYMHRPEPALEGSTDSSTIVSDDQSTISPASMLLIGYLKVTYSQAAKPTESEDDPSEKGCGLDAVYISDFQIYFNYQDLKLAVPVITLLRDTLSAEGYRLLAAHIFKNERSYAKLHHTYIERCGATIRREYSDYVIIEWKWNPADDADRRIR</sequence>
<dbReference type="KEGG" id="pka:PQ456_21870"/>
<protein>
    <submittedName>
        <fullName evidence="1">Uncharacterized protein</fullName>
    </submittedName>
</protein>
<evidence type="ECO:0000313" key="1">
    <source>
        <dbReference type="EMBL" id="WCT55763.1"/>
    </source>
</evidence>
<name>A0AAX3M1C2_9BACL</name>
<dbReference type="AlphaFoldDB" id="A0AAX3M1C2"/>
<dbReference type="Proteomes" id="UP001220509">
    <property type="component" value="Chromosome"/>
</dbReference>
<dbReference type="EMBL" id="CP117416">
    <property type="protein sequence ID" value="WCT55763.1"/>
    <property type="molecule type" value="Genomic_DNA"/>
</dbReference>
<keyword evidence="2" id="KW-1185">Reference proteome</keyword>
<gene>
    <name evidence="1" type="ORF">PQ456_21870</name>
</gene>
<proteinExistence type="predicted"/>
<reference evidence="1 2" key="1">
    <citation type="submission" date="2023-02" db="EMBL/GenBank/DDBJ databases">
        <title>Genome sequence of Paenibacillus kyungheensis KACC 18744.</title>
        <authorList>
            <person name="Kim S."/>
            <person name="Heo J."/>
            <person name="Kwon S.-W."/>
        </authorList>
    </citation>
    <scope>NUCLEOTIDE SEQUENCE [LARGE SCALE GENOMIC DNA]</scope>
    <source>
        <strain evidence="1 2">KACC 18744</strain>
    </source>
</reference>
<evidence type="ECO:0000313" key="2">
    <source>
        <dbReference type="Proteomes" id="UP001220509"/>
    </source>
</evidence>